<sequence length="455" mass="48129">MTEIAPPSDGGRCSRPPPVIAPPLARCNKPGSVLWGLRMGQADDDSAGAVALTPDGHALVVGELDVRPPRDGSSAFLAKIDAPSGRLVSEIELVSGTDVRMAGVAVSSDGMVAVAGAYNGTLRIGEPRARDAGDPTAFVMAFDGAGKPAWTWAGDREGFARPEVVAFDGCGGLLVAGTFKRMLIPGRVESLPSEGRDIFLLKFDPTGKLLWTRQMGGAGDQQIEAAAFTRDGRIVMVGHSYSGVLVAGSNTYRLDGGSVELVAELTDTGDLRWVKRAARREFQLFSATIARPEGDTVLVGQSGSGSSTTEILLQQVDVRGDLGWQRVYGHRDWGSRLPSGASLSPRGTLAVASTLSGSIRLGDHVLRSHGWNEPLPSRQIPPTDVLVGTFDGKGKPLRAWLLGDSSWQDARGIAWVEPNWGIVVGTFEGTIPLDEGRTLENAGRRDAFAIALCLE</sequence>
<name>A0A150TFL8_SORCE</name>
<protein>
    <submittedName>
        <fullName evidence="1">Uncharacterized protein</fullName>
    </submittedName>
</protein>
<comment type="caution">
    <text evidence="1">The sequence shown here is derived from an EMBL/GenBank/DDBJ whole genome shotgun (WGS) entry which is preliminary data.</text>
</comment>
<dbReference type="InterPro" id="IPR011047">
    <property type="entry name" value="Quinoprotein_ADH-like_sf"/>
</dbReference>
<evidence type="ECO:0000313" key="1">
    <source>
        <dbReference type="EMBL" id="KYG03489.1"/>
    </source>
</evidence>
<dbReference type="InterPro" id="IPR015943">
    <property type="entry name" value="WD40/YVTN_repeat-like_dom_sf"/>
</dbReference>
<evidence type="ECO:0000313" key="2">
    <source>
        <dbReference type="Proteomes" id="UP000075502"/>
    </source>
</evidence>
<proteinExistence type="predicted"/>
<dbReference type="Gene3D" id="2.130.10.10">
    <property type="entry name" value="YVTN repeat-like/Quinoprotein amine dehydrogenase"/>
    <property type="match status" value="1"/>
</dbReference>
<dbReference type="SUPFAM" id="SSF50998">
    <property type="entry name" value="Quinoprotein alcohol dehydrogenase-like"/>
    <property type="match status" value="1"/>
</dbReference>
<accession>A0A150TFL8</accession>
<reference evidence="1 2" key="1">
    <citation type="submission" date="2014-02" db="EMBL/GenBank/DDBJ databases">
        <title>The small core and large imbalanced accessory genome model reveals a collaborative survival strategy of Sorangium cellulosum strains in nature.</title>
        <authorList>
            <person name="Han K."/>
            <person name="Peng R."/>
            <person name="Blom J."/>
            <person name="Li Y.-Z."/>
        </authorList>
    </citation>
    <scope>NUCLEOTIDE SEQUENCE [LARGE SCALE GENOMIC DNA]</scope>
    <source>
        <strain evidence="1 2">So0007-03</strain>
    </source>
</reference>
<dbReference type="Proteomes" id="UP000075502">
    <property type="component" value="Unassembled WGS sequence"/>
</dbReference>
<dbReference type="EMBL" id="JEME01002690">
    <property type="protein sequence ID" value="KYG03489.1"/>
    <property type="molecule type" value="Genomic_DNA"/>
</dbReference>
<dbReference type="PANTHER" id="PTHR42754:SF1">
    <property type="entry name" value="LIPOPROTEIN"/>
    <property type="match status" value="1"/>
</dbReference>
<dbReference type="AlphaFoldDB" id="A0A150TFL8"/>
<gene>
    <name evidence="1" type="ORF">BE21_51415</name>
</gene>
<dbReference type="PANTHER" id="PTHR42754">
    <property type="entry name" value="ENDOGLUCANASE"/>
    <property type="match status" value="1"/>
</dbReference>
<organism evidence="1 2">
    <name type="scientific">Sorangium cellulosum</name>
    <name type="common">Polyangium cellulosum</name>
    <dbReference type="NCBI Taxonomy" id="56"/>
    <lineage>
        <taxon>Bacteria</taxon>
        <taxon>Pseudomonadati</taxon>
        <taxon>Myxococcota</taxon>
        <taxon>Polyangia</taxon>
        <taxon>Polyangiales</taxon>
        <taxon>Polyangiaceae</taxon>
        <taxon>Sorangium</taxon>
    </lineage>
</organism>